<dbReference type="RefSeq" id="WP_091585026.1">
    <property type="nucleotide sequence ID" value="NZ_FNDU01000006.1"/>
</dbReference>
<proteinExistence type="inferred from homology"/>
<dbReference type="AlphaFoldDB" id="A0A1G8J9G8"/>
<evidence type="ECO:0000313" key="4">
    <source>
        <dbReference type="Proteomes" id="UP000199017"/>
    </source>
</evidence>
<evidence type="ECO:0000256" key="1">
    <source>
        <dbReference type="ARBA" id="ARBA00009428"/>
    </source>
</evidence>
<dbReference type="GO" id="GO:0005829">
    <property type="term" value="C:cytosol"/>
    <property type="evidence" value="ECO:0007669"/>
    <property type="project" value="TreeGrafter"/>
</dbReference>
<dbReference type="GO" id="GO:0010181">
    <property type="term" value="F:FMN binding"/>
    <property type="evidence" value="ECO:0007669"/>
    <property type="project" value="TreeGrafter"/>
</dbReference>
<dbReference type="Proteomes" id="UP000199017">
    <property type="component" value="Unassembled WGS sequence"/>
</dbReference>
<dbReference type="SUPFAM" id="SSF52218">
    <property type="entry name" value="Flavoproteins"/>
    <property type="match status" value="1"/>
</dbReference>
<dbReference type="OrthoDB" id="9812295at2"/>
<comment type="similarity">
    <text evidence="1">Belongs to the azoreductase type 2 family.</text>
</comment>
<dbReference type="Gene3D" id="3.40.50.360">
    <property type="match status" value="1"/>
</dbReference>
<dbReference type="InterPro" id="IPR005025">
    <property type="entry name" value="FMN_Rdtase-like_dom"/>
</dbReference>
<dbReference type="PANTHER" id="PTHR30543:SF21">
    <property type="entry name" value="NAD(P)H-DEPENDENT FMN REDUCTASE LOT6"/>
    <property type="match status" value="1"/>
</dbReference>
<dbReference type="InterPro" id="IPR050712">
    <property type="entry name" value="NAD(P)H-dep_reductase"/>
</dbReference>
<evidence type="ECO:0000259" key="2">
    <source>
        <dbReference type="Pfam" id="PF03358"/>
    </source>
</evidence>
<accession>A0A1G8J9G8</accession>
<name>A0A1G8J9G8_9BACI</name>
<protein>
    <submittedName>
        <fullName evidence="3">Chromate reductase</fullName>
    </submittedName>
</protein>
<dbReference type="STRING" id="930129.SAMN05216352_106110"/>
<sequence length="185" mass="20215">MQQLKMIGIAGSLRKDSFNKIILRHMAEQRPDAVDFSIYDLKHIPLFNGDLEVNGDPETVMNFKEAVEKADGLVIVTPEYSHGVPGVLKNALDWAASVTNQNVLDNKPAFVLGASPSPLGTAFAQAQVKQTLTAAGALVLQQPELYIGGIQNKLDKAGNLTDEKTRKALGQSMDTFIHWIQKMNT</sequence>
<dbReference type="InterPro" id="IPR029039">
    <property type="entry name" value="Flavoprotein-like_sf"/>
</dbReference>
<keyword evidence="4" id="KW-1185">Reference proteome</keyword>
<dbReference type="EMBL" id="FNDU01000006">
    <property type="protein sequence ID" value="SDI27875.1"/>
    <property type="molecule type" value="Genomic_DNA"/>
</dbReference>
<reference evidence="3 4" key="1">
    <citation type="submission" date="2016-10" db="EMBL/GenBank/DDBJ databases">
        <authorList>
            <person name="de Groot N.N."/>
        </authorList>
    </citation>
    <scope>NUCLEOTIDE SEQUENCE [LARGE SCALE GENOMIC DNA]</scope>
    <source>
        <strain evidence="4">P4B,CCM 7963,CECT 7998,DSM 25260,IBRC-M 10614,KCTC 13821</strain>
    </source>
</reference>
<dbReference type="Pfam" id="PF03358">
    <property type="entry name" value="FMN_red"/>
    <property type="match status" value="1"/>
</dbReference>
<dbReference type="GO" id="GO:0016491">
    <property type="term" value="F:oxidoreductase activity"/>
    <property type="evidence" value="ECO:0007669"/>
    <property type="project" value="InterPro"/>
</dbReference>
<evidence type="ECO:0000313" key="3">
    <source>
        <dbReference type="EMBL" id="SDI27875.1"/>
    </source>
</evidence>
<organism evidence="3 4">
    <name type="scientific">Alteribacillus bidgolensis</name>
    <dbReference type="NCBI Taxonomy" id="930129"/>
    <lineage>
        <taxon>Bacteria</taxon>
        <taxon>Bacillati</taxon>
        <taxon>Bacillota</taxon>
        <taxon>Bacilli</taxon>
        <taxon>Bacillales</taxon>
        <taxon>Bacillaceae</taxon>
        <taxon>Alteribacillus</taxon>
    </lineage>
</organism>
<feature type="domain" description="NADPH-dependent FMN reductase-like" evidence="2">
    <location>
        <begin position="5"/>
        <end position="148"/>
    </location>
</feature>
<dbReference type="PANTHER" id="PTHR30543">
    <property type="entry name" value="CHROMATE REDUCTASE"/>
    <property type="match status" value="1"/>
</dbReference>
<gene>
    <name evidence="3" type="ORF">SAMN05216352_106110</name>
</gene>